<dbReference type="Gene3D" id="3.90.190.20">
    <property type="entry name" value="Mur ligase, C-terminal domain"/>
    <property type="match status" value="1"/>
</dbReference>
<dbReference type="InterPro" id="IPR005863">
    <property type="entry name" value="UDP-N-AcMur_synth"/>
</dbReference>
<comment type="function">
    <text evidence="10 11">Involved in cell wall formation. Catalyzes the final step in the synthesis of UDP-N-acetylmuramoyl-pentapeptide, the precursor of murein.</text>
</comment>
<reference evidence="15 16" key="1">
    <citation type="submission" date="2019-09" db="EMBL/GenBank/DDBJ databases">
        <title>Phylogeny of genus Pseudoclavibacter and closely related genus.</title>
        <authorList>
            <person name="Li Y."/>
        </authorList>
    </citation>
    <scope>NUCLEOTIDE SEQUENCE [LARGE SCALE GENOMIC DNA]</scope>
    <source>
        <strain evidence="15 16">JCM 16921</strain>
    </source>
</reference>
<keyword evidence="9 10" id="KW-0961">Cell wall biogenesis/degradation</keyword>
<evidence type="ECO:0000256" key="11">
    <source>
        <dbReference type="RuleBase" id="RU004136"/>
    </source>
</evidence>
<dbReference type="EC" id="6.3.2.10" evidence="10 11"/>
<evidence type="ECO:0000259" key="12">
    <source>
        <dbReference type="Pfam" id="PF01225"/>
    </source>
</evidence>
<keyword evidence="5 10" id="KW-0067">ATP-binding</keyword>
<evidence type="ECO:0000256" key="6">
    <source>
        <dbReference type="ARBA" id="ARBA00022960"/>
    </source>
</evidence>
<dbReference type="NCBIfam" id="TIGR01143">
    <property type="entry name" value="murF"/>
    <property type="match status" value="1"/>
</dbReference>
<dbReference type="Gene3D" id="3.40.1190.10">
    <property type="entry name" value="Mur-like, catalytic domain"/>
    <property type="match status" value="1"/>
</dbReference>
<dbReference type="InterPro" id="IPR035911">
    <property type="entry name" value="MurE/MurF_N"/>
</dbReference>
<proteinExistence type="inferred from homology"/>
<evidence type="ECO:0000256" key="2">
    <source>
        <dbReference type="ARBA" id="ARBA00022598"/>
    </source>
</evidence>
<dbReference type="GO" id="GO:0009252">
    <property type="term" value="P:peptidoglycan biosynthetic process"/>
    <property type="evidence" value="ECO:0007669"/>
    <property type="project" value="UniProtKB-UniRule"/>
</dbReference>
<gene>
    <name evidence="10" type="primary">murF</name>
    <name evidence="15" type="ORF">F8O02_03790</name>
</gene>
<dbReference type="InterPro" id="IPR004101">
    <property type="entry name" value="Mur_ligase_C"/>
</dbReference>
<keyword evidence="16" id="KW-1185">Reference proteome</keyword>
<accession>A0A7C8FUE5</accession>
<evidence type="ECO:0000259" key="14">
    <source>
        <dbReference type="Pfam" id="PF08245"/>
    </source>
</evidence>
<dbReference type="AlphaFoldDB" id="A0A7C8FUE5"/>
<keyword evidence="3 10" id="KW-0132">Cell division</keyword>
<dbReference type="GO" id="GO:0008360">
    <property type="term" value="P:regulation of cell shape"/>
    <property type="evidence" value="ECO:0007669"/>
    <property type="project" value="UniProtKB-KW"/>
</dbReference>
<keyword evidence="6 10" id="KW-0133">Cell shape</keyword>
<comment type="catalytic activity">
    <reaction evidence="10 11">
        <text>D-alanyl-D-alanine + UDP-N-acetyl-alpha-D-muramoyl-L-alanyl-gamma-D-glutamyl-meso-2,6-diaminopimelate + ATP = UDP-N-acetyl-alpha-D-muramoyl-L-alanyl-gamma-D-glutamyl-meso-2,6-diaminopimeloyl-D-alanyl-D-alanine + ADP + phosphate + H(+)</text>
        <dbReference type="Rhea" id="RHEA:28374"/>
        <dbReference type="ChEBI" id="CHEBI:15378"/>
        <dbReference type="ChEBI" id="CHEBI:30616"/>
        <dbReference type="ChEBI" id="CHEBI:43474"/>
        <dbReference type="ChEBI" id="CHEBI:57822"/>
        <dbReference type="ChEBI" id="CHEBI:61386"/>
        <dbReference type="ChEBI" id="CHEBI:83905"/>
        <dbReference type="ChEBI" id="CHEBI:456216"/>
        <dbReference type="EC" id="6.3.2.10"/>
    </reaction>
</comment>
<feature type="domain" description="Mur ligase C-terminal" evidence="13">
    <location>
        <begin position="325"/>
        <end position="451"/>
    </location>
</feature>
<name>A0A7C8FUE5_9MICO</name>
<comment type="pathway">
    <text evidence="10 11">Cell wall biogenesis; peptidoglycan biosynthesis.</text>
</comment>
<dbReference type="PANTHER" id="PTHR43024:SF1">
    <property type="entry name" value="UDP-N-ACETYLMURAMOYL-TRIPEPTIDE--D-ALANYL-D-ALANINE LIGASE"/>
    <property type="match status" value="1"/>
</dbReference>
<evidence type="ECO:0000256" key="8">
    <source>
        <dbReference type="ARBA" id="ARBA00023306"/>
    </source>
</evidence>
<evidence type="ECO:0000256" key="7">
    <source>
        <dbReference type="ARBA" id="ARBA00022984"/>
    </source>
</evidence>
<comment type="subcellular location">
    <subcellularLocation>
        <location evidence="10 11">Cytoplasm</location>
    </subcellularLocation>
</comment>
<dbReference type="InterPro" id="IPR013221">
    <property type="entry name" value="Mur_ligase_cen"/>
</dbReference>
<evidence type="ECO:0000313" key="16">
    <source>
        <dbReference type="Proteomes" id="UP000481339"/>
    </source>
</evidence>
<evidence type="ECO:0000313" key="15">
    <source>
        <dbReference type="EMBL" id="KAB1632984.1"/>
    </source>
</evidence>
<keyword evidence="7 10" id="KW-0573">Peptidoglycan synthesis</keyword>
<sequence>MITVSLDWIAAAVDGDLADPDTCGRQVTGAVCTDSRRIAAGDLFVALAGERVDGHDFLAAAAQAGASAALVMRRVTDAPLPLVVVDDTTAALGRLARAVLDRARAEGALEHVIGITGSAGKTTTKRILGHLLEQVGETVYPQGSFNNEIGAPLTMLRTTLDTRFVVVEMGASHIGDLRYLSGIARPDLGVELQVGLAHVGEFGSVDNIRVAKQELVEALPADGVAVLNADDVNVRRMAEHTAASVTWFGEHPDADVRILRVDVDGEGLRVRLAVDGEELAARVALLGEHNAWNIAAATAAARRTGLSLETIRRGLESLPGGERWRMQVLHRSDGVTIVNDGYNASPGSMAAALRTLAGIKRAGHRTIAVLGAMGELGEASGPEHDRIGQDVVRLDIDQLVVVAPEARRIFLAAEQEGSWGGEAVYCETADEAHAWLAPRLREGDVVLVKSSNAAGLRFLGDRLYEDAAQ</sequence>
<protein>
    <recommendedName>
        <fullName evidence="10 11">UDP-N-acetylmuramoyl-tripeptide--D-alanyl-D-alanine ligase</fullName>
        <ecNumber evidence="10 11">6.3.2.10</ecNumber>
    </recommendedName>
    <alternativeName>
        <fullName evidence="10">D-alanyl-D-alanine-adding enzyme</fullName>
    </alternativeName>
</protein>
<dbReference type="GO" id="GO:0051301">
    <property type="term" value="P:cell division"/>
    <property type="evidence" value="ECO:0007669"/>
    <property type="project" value="UniProtKB-KW"/>
</dbReference>
<dbReference type="GO" id="GO:0005524">
    <property type="term" value="F:ATP binding"/>
    <property type="evidence" value="ECO:0007669"/>
    <property type="project" value="UniProtKB-UniRule"/>
</dbReference>
<dbReference type="GO" id="GO:0047480">
    <property type="term" value="F:UDP-N-acetylmuramoyl-tripeptide-D-alanyl-D-alanine ligase activity"/>
    <property type="evidence" value="ECO:0007669"/>
    <property type="project" value="UniProtKB-UniRule"/>
</dbReference>
<dbReference type="InterPro" id="IPR051046">
    <property type="entry name" value="MurCDEF_CellWall_CoF430Synth"/>
</dbReference>
<dbReference type="InterPro" id="IPR000713">
    <property type="entry name" value="Mur_ligase_N"/>
</dbReference>
<feature type="domain" description="Mur ligase N-terminal catalytic" evidence="12">
    <location>
        <begin position="31"/>
        <end position="98"/>
    </location>
</feature>
<comment type="similarity">
    <text evidence="10">Belongs to the MurCDEF family. MurF subfamily.</text>
</comment>
<evidence type="ECO:0000259" key="13">
    <source>
        <dbReference type="Pfam" id="PF02875"/>
    </source>
</evidence>
<dbReference type="Proteomes" id="UP000481339">
    <property type="component" value="Unassembled WGS sequence"/>
</dbReference>
<dbReference type="Pfam" id="PF01225">
    <property type="entry name" value="Mur_ligase"/>
    <property type="match status" value="1"/>
</dbReference>
<evidence type="ECO:0000256" key="4">
    <source>
        <dbReference type="ARBA" id="ARBA00022741"/>
    </source>
</evidence>
<dbReference type="Gene3D" id="3.40.1390.10">
    <property type="entry name" value="MurE/MurF, N-terminal domain"/>
    <property type="match status" value="1"/>
</dbReference>
<dbReference type="SUPFAM" id="SSF53623">
    <property type="entry name" value="MurD-like peptide ligases, catalytic domain"/>
    <property type="match status" value="1"/>
</dbReference>
<dbReference type="PANTHER" id="PTHR43024">
    <property type="entry name" value="UDP-N-ACETYLMURAMOYL-TRIPEPTIDE--D-ALANYL-D-ALANINE LIGASE"/>
    <property type="match status" value="1"/>
</dbReference>
<keyword evidence="8 10" id="KW-0131">Cell cycle</keyword>
<evidence type="ECO:0000256" key="3">
    <source>
        <dbReference type="ARBA" id="ARBA00022618"/>
    </source>
</evidence>
<dbReference type="HAMAP" id="MF_02019">
    <property type="entry name" value="MurF"/>
    <property type="match status" value="1"/>
</dbReference>
<dbReference type="OrthoDB" id="9800958at2"/>
<evidence type="ECO:0000256" key="9">
    <source>
        <dbReference type="ARBA" id="ARBA00023316"/>
    </source>
</evidence>
<dbReference type="GO" id="GO:0071555">
    <property type="term" value="P:cell wall organization"/>
    <property type="evidence" value="ECO:0007669"/>
    <property type="project" value="UniProtKB-KW"/>
</dbReference>
<keyword evidence="1 10" id="KW-0963">Cytoplasm</keyword>
<dbReference type="EMBL" id="WBKA01000002">
    <property type="protein sequence ID" value="KAB1632984.1"/>
    <property type="molecule type" value="Genomic_DNA"/>
</dbReference>
<evidence type="ECO:0000256" key="10">
    <source>
        <dbReference type="HAMAP-Rule" id="MF_02019"/>
    </source>
</evidence>
<comment type="caution">
    <text evidence="15">The sequence shown here is derived from an EMBL/GenBank/DDBJ whole genome shotgun (WGS) entry which is preliminary data.</text>
</comment>
<organism evidence="15 16">
    <name type="scientific">Pseudoclavibacter caeni</name>
    <dbReference type="NCBI Taxonomy" id="908846"/>
    <lineage>
        <taxon>Bacteria</taxon>
        <taxon>Bacillati</taxon>
        <taxon>Actinomycetota</taxon>
        <taxon>Actinomycetes</taxon>
        <taxon>Micrococcales</taxon>
        <taxon>Microbacteriaceae</taxon>
        <taxon>Pseudoclavibacter</taxon>
    </lineage>
</organism>
<dbReference type="UniPathway" id="UPA00219"/>
<dbReference type="Pfam" id="PF02875">
    <property type="entry name" value="Mur_ligase_C"/>
    <property type="match status" value="1"/>
</dbReference>
<feature type="binding site" evidence="10">
    <location>
        <begin position="117"/>
        <end position="123"/>
    </location>
    <ligand>
        <name>ATP</name>
        <dbReference type="ChEBI" id="CHEBI:30616"/>
    </ligand>
</feature>
<dbReference type="InterPro" id="IPR036565">
    <property type="entry name" value="Mur-like_cat_sf"/>
</dbReference>
<keyword evidence="2 10" id="KW-0436">Ligase</keyword>
<evidence type="ECO:0000256" key="1">
    <source>
        <dbReference type="ARBA" id="ARBA00022490"/>
    </source>
</evidence>
<dbReference type="Pfam" id="PF08245">
    <property type="entry name" value="Mur_ligase_M"/>
    <property type="match status" value="1"/>
</dbReference>
<feature type="domain" description="Mur ligase central" evidence="14">
    <location>
        <begin position="115"/>
        <end position="301"/>
    </location>
</feature>
<dbReference type="GO" id="GO:0005737">
    <property type="term" value="C:cytoplasm"/>
    <property type="evidence" value="ECO:0007669"/>
    <property type="project" value="UniProtKB-SubCell"/>
</dbReference>
<keyword evidence="4 10" id="KW-0547">Nucleotide-binding</keyword>
<dbReference type="SUPFAM" id="SSF63418">
    <property type="entry name" value="MurE/MurF N-terminal domain"/>
    <property type="match status" value="1"/>
</dbReference>
<dbReference type="SUPFAM" id="SSF53244">
    <property type="entry name" value="MurD-like peptide ligases, peptide-binding domain"/>
    <property type="match status" value="1"/>
</dbReference>
<dbReference type="RefSeq" id="WP_158035906.1">
    <property type="nucleotide sequence ID" value="NZ_BAAAZV010000003.1"/>
</dbReference>
<dbReference type="InterPro" id="IPR036615">
    <property type="entry name" value="Mur_ligase_C_dom_sf"/>
</dbReference>
<evidence type="ECO:0000256" key="5">
    <source>
        <dbReference type="ARBA" id="ARBA00022840"/>
    </source>
</evidence>